<dbReference type="Gene3D" id="3.30.60.20">
    <property type="match status" value="1"/>
</dbReference>
<dbReference type="PANTHER" id="PTHR47841:SF2">
    <property type="entry name" value="OS07G0609800 PROTEIN"/>
    <property type="match status" value="1"/>
</dbReference>
<protein>
    <recommendedName>
        <fullName evidence="4">Phorbol-ester/DAG-type domain-containing protein</fullName>
    </recommendedName>
</protein>
<dbReference type="InterPro" id="IPR004146">
    <property type="entry name" value="DC1"/>
</dbReference>
<dbReference type="PANTHER" id="PTHR47841">
    <property type="entry name" value="DIACYLGLYCEROL KINASE THETA-LIKE-RELATED"/>
    <property type="match status" value="1"/>
</dbReference>
<keyword evidence="1" id="KW-0479">Metal-binding</keyword>
<evidence type="ECO:0000259" key="4">
    <source>
        <dbReference type="PROSITE" id="PS50081"/>
    </source>
</evidence>
<keyword evidence="6" id="KW-1185">Reference proteome</keyword>
<organism evidence="5 6">
    <name type="scientific">Urochloa decumbens</name>
    <dbReference type="NCBI Taxonomy" id="240449"/>
    <lineage>
        <taxon>Eukaryota</taxon>
        <taxon>Viridiplantae</taxon>
        <taxon>Streptophyta</taxon>
        <taxon>Embryophyta</taxon>
        <taxon>Tracheophyta</taxon>
        <taxon>Spermatophyta</taxon>
        <taxon>Magnoliopsida</taxon>
        <taxon>Liliopsida</taxon>
        <taxon>Poales</taxon>
        <taxon>Poaceae</taxon>
        <taxon>PACMAD clade</taxon>
        <taxon>Panicoideae</taxon>
        <taxon>Panicodae</taxon>
        <taxon>Paniceae</taxon>
        <taxon>Melinidinae</taxon>
        <taxon>Urochloa</taxon>
    </lineage>
</organism>
<evidence type="ECO:0000256" key="3">
    <source>
        <dbReference type="ARBA" id="ARBA00022833"/>
    </source>
</evidence>
<evidence type="ECO:0000313" key="5">
    <source>
        <dbReference type="EMBL" id="CAL5071827.1"/>
    </source>
</evidence>
<dbReference type="AlphaFoldDB" id="A0ABC9F9H8"/>
<feature type="domain" description="Phorbol-ester/DAG-type" evidence="4">
    <location>
        <begin position="17"/>
        <end position="67"/>
    </location>
</feature>
<dbReference type="EMBL" id="OZ075116">
    <property type="protein sequence ID" value="CAL5071827.1"/>
    <property type="molecule type" value="Genomic_DNA"/>
</dbReference>
<dbReference type="SUPFAM" id="SSF57889">
    <property type="entry name" value="Cysteine-rich domain"/>
    <property type="match status" value="1"/>
</dbReference>
<dbReference type="GO" id="GO:0046872">
    <property type="term" value="F:metal ion binding"/>
    <property type="evidence" value="ECO:0007669"/>
    <property type="project" value="UniProtKB-KW"/>
</dbReference>
<name>A0ABC9F9H8_9POAL</name>
<proteinExistence type="predicted"/>
<keyword evidence="3" id="KW-0862">Zinc</keyword>
<sequence length="262" mass="27998">MHAMAPSHGRHFFAHPQHPLVRTHYGRDSGHVCDICRSQLAGFAGYRCNACDIDVHEACAGYFRESVAFFAHPWHSLTLSRIPAAGIIRWTCDLCEEECAPGSFVYRCVRCMFDVHPLCTMLPQTVRSPLHPGHDLCMVPSSGSCSACHGDLPVWQYVCGGAGACLFRLHIACVSGVPSASAGDCMIADQSFYAGAAHHLGGFGGQTTAGSDYSYSTVAANKPSISTRLAKFLLKESFRVAIDAASGGSASPVLDVLQAAFN</sequence>
<dbReference type="Pfam" id="PF03107">
    <property type="entry name" value="C1_2"/>
    <property type="match status" value="2"/>
</dbReference>
<dbReference type="PROSITE" id="PS50081">
    <property type="entry name" value="ZF_DAG_PE_2"/>
    <property type="match status" value="1"/>
</dbReference>
<dbReference type="InterPro" id="IPR002219">
    <property type="entry name" value="PKC_DAG/PE"/>
</dbReference>
<evidence type="ECO:0000313" key="6">
    <source>
        <dbReference type="Proteomes" id="UP001497457"/>
    </source>
</evidence>
<dbReference type="InterPro" id="IPR046349">
    <property type="entry name" value="C1-like_sf"/>
</dbReference>
<evidence type="ECO:0000256" key="1">
    <source>
        <dbReference type="ARBA" id="ARBA00022723"/>
    </source>
</evidence>
<evidence type="ECO:0000256" key="2">
    <source>
        <dbReference type="ARBA" id="ARBA00022737"/>
    </source>
</evidence>
<keyword evidence="2" id="KW-0677">Repeat</keyword>
<reference evidence="5" key="1">
    <citation type="submission" date="2024-10" db="EMBL/GenBank/DDBJ databases">
        <authorList>
            <person name="Ryan C."/>
        </authorList>
    </citation>
    <scope>NUCLEOTIDE SEQUENCE [LARGE SCALE GENOMIC DNA]</scope>
</reference>
<dbReference type="Proteomes" id="UP001497457">
    <property type="component" value="Chromosome 6rd"/>
</dbReference>
<gene>
    <name evidence="5" type="ORF">URODEC1_LOCUS103622</name>
</gene>
<accession>A0ABC9F9H8</accession>